<comment type="caution">
    <text evidence="1">The sequence shown here is derived from an EMBL/GenBank/DDBJ whole genome shotgun (WGS) entry which is preliminary data.</text>
</comment>
<dbReference type="GO" id="GO:0003824">
    <property type="term" value="F:catalytic activity"/>
    <property type="evidence" value="ECO:0007669"/>
    <property type="project" value="InterPro"/>
</dbReference>
<evidence type="ECO:0000313" key="1">
    <source>
        <dbReference type="EMBL" id="OGG55759.1"/>
    </source>
</evidence>
<dbReference type="EMBL" id="MFKF01000061">
    <property type="protein sequence ID" value="OGG55759.1"/>
    <property type="molecule type" value="Genomic_DNA"/>
</dbReference>
<protein>
    <submittedName>
        <fullName evidence="1">Uncharacterized protein</fullName>
    </submittedName>
</protein>
<dbReference type="Gene3D" id="3.90.330.10">
    <property type="entry name" value="Nitrile hydratase alpha /Thiocyanate hydrolase gamma"/>
    <property type="match status" value="1"/>
</dbReference>
<sequence>MDRKWTSEEWQALFTRLYRRTASDAEFRMRCLKDAHAAVEELIGRRLPEGTRIRFVEADLSDLERGGPVPDLSRWKLS</sequence>
<dbReference type="Proteomes" id="UP000178606">
    <property type="component" value="Unassembled WGS sequence"/>
</dbReference>
<dbReference type="InterPro" id="IPR036648">
    <property type="entry name" value="CN_Hdrase_a/SCN_Hdrase_g_sf"/>
</dbReference>
<gene>
    <name evidence="1" type="ORF">A3F84_16520</name>
</gene>
<evidence type="ECO:0000313" key="2">
    <source>
        <dbReference type="Proteomes" id="UP000178606"/>
    </source>
</evidence>
<accession>A0A1F6D2V4</accession>
<dbReference type="GO" id="GO:0046914">
    <property type="term" value="F:transition metal ion binding"/>
    <property type="evidence" value="ECO:0007669"/>
    <property type="project" value="InterPro"/>
</dbReference>
<reference evidence="1 2" key="1">
    <citation type="journal article" date="2016" name="Nat. Commun.">
        <title>Thousands of microbial genomes shed light on interconnected biogeochemical processes in an aquifer system.</title>
        <authorList>
            <person name="Anantharaman K."/>
            <person name="Brown C.T."/>
            <person name="Hug L.A."/>
            <person name="Sharon I."/>
            <person name="Castelle C.J."/>
            <person name="Probst A.J."/>
            <person name="Thomas B.C."/>
            <person name="Singh A."/>
            <person name="Wilkins M.J."/>
            <person name="Karaoz U."/>
            <person name="Brodie E.L."/>
            <person name="Williams K.H."/>
            <person name="Hubbard S.S."/>
            <person name="Banfield J.F."/>
        </authorList>
    </citation>
    <scope>NUCLEOTIDE SEQUENCE [LARGE SCALE GENOMIC DNA]</scope>
    <source>
        <strain evidence="2">RIFCSPLOWO2_12_FULL_64_10</strain>
    </source>
</reference>
<dbReference type="AlphaFoldDB" id="A0A1F6D2V4"/>
<dbReference type="SUPFAM" id="SSF56209">
    <property type="entry name" value="Nitrile hydratase alpha chain"/>
    <property type="match status" value="1"/>
</dbReference>
<organism evidence="1 2">
    <name type="scientific">Handelsmanbacteria sp. (strain RIFCSPLOWO2_12_FULL_64_10)</name>
    <dbReference type="NCBI Taxonomy" id="1817868"/>
    <lineage>
        <taxon>Bacteria</taxon>
        <taxon>Candidatus Handelsmaniibacteriota</taxon>
    </lineage>
</organism>
<proteinExistence type="predicted"/>
<name>A0A1F6D2V4_HANXR</name>